<evidence type="ECO:0000256" key="2">
    <source>
        <dbReference type="ARBA" id="ARBA00009034"/>
    </source>
</evidence>
<keyword evidence="8" id="KW-0732">Signal</keyword>
<dbReference type="Ensembl" id="ENSVKKT00000018018.1">
    <property type="protein sequence ID" value="ENSVKKP00000017579.1"/>
    <property type="gene ID" value="ENSVKKG00000012029.1"/>
</dbReference>
<evidence type="ECO:0000256" key="6">
    <source>
        <dbReference type="ARBA" id="ARBA00023157"/>
    </source>
</evidence>
<comment type="subcellular location">
    <subcellularLocation>
        <location evidence="1 7">Secreted</location>
    </subcellularLocation>
</comment>
<organism evidence="10 11">
    <name type="scientific">Varanus komodoensis</name>
    <name type="common">Komodo dragon</name>
    <dbReference type="NCBI Taxonomy" id="61221"/>
    <lineage>
        <taxon>Eukaryota</taxon>
        <taxon>Metazoa</taxon>
        <taxon>Chordata</taxon>
        <taxon>Craniata</taxon>
        <taxon>Vertebrata</taxon>
        <taxon>Euteleostomi</taxon>
        <taxon>Lepidosauria</taxon>
        <taxon>Squamata</taxon>
        <taxon>Bifurcata</taxon>
        <taxon>Unidentata</taxon>
        <taxon>Episquamata</taxon>
        <taxon>Toxicofera</taxon>
        <taxon>Anguimorpha</taxon>
        <taxon>Paleoanguimorpha</taxon>
        <taxon>Varanoidea</taxon>
        <taxon>Varanidae</taxon>
        <taxon>Varanus</taxon>
    </lineage>
</organism>
<reference evidence="10" key="2">
    <citation type="submission" date="2025-09" db="UniProtKB">
        <authorList>
            <consortium name="Ensembl"/>
        </authorList>
    </citation>
    <scope>IDENTIFICATION</scope>
</reference>
<comment type="similarity">
    <text evidence="2 7">Belongs to the insulin family.</text>
</comment>
<evidence type="ECO:0000313" key="11">
    <source>
        <dbReference type="Proteomes" id="UP000694545"/>
    </source>
</evidence>
<evidence type="ECO:0000256" key="3">
    <source>
        <dbReference type="ARBA" id="ARBA00011207"/>
    </source>
</evidence>
<dbReference type="InterPro" id="IPR022353">
    <property type="entry name" value="Insulin_CS"/>
</dbReference>
<dbReference type="Gene3D" id="1.10.100.10">
    <property type="entry name" value="Insulin-like"/>
    <property type="match status" value="1"/>
</dbReference>
<feature type="domain" description="Insulin-like" evidence="9">
    <location>
        <begin position="29"/>
        <end position="128"/>
    </location>
</feature>
<evidence type="ECO:0000256" key="1">
    <source>
        <dbReference type="ARBA" id="ARBA00004613"/>
    </source>
</evidence>
<evidence type="ECO:0000313" key="10">
    <source>
        <dbReference type="Ensembl" id="ENSVKKP00000017579.1"/>
    </source>
</evidence>
<dbReference type="SMART" id="SM00078">
    <property type="entry name" value="IlGF"/>
    <property type="match status" value="1"/>
</dbReference>
<dbReference type="PANTHER" id="PTHR20968">
    <property type="entry name" value="ILGF DOMAIN-CONTAINING PROTEIN"/>
    <property type="match status" value="1"/>
</dbReference>
<dbReference type="Pfam" id="PF00049">
    <property type="entry name" value="Insulin"/>
    <property type="match status" value="1"/>
</dbReference>
<dbReference type="AlphaFoldDB" id="A0A8D2L6I6"/>
<sequence>MGAKKLLPLLLLAPLLLLHCASAQEEEAVKLCGRDLVRAVIFTCGGSRWKRLSLQQQQPLPLGSARYELLGHAPGSKWKAKEQHPCQGFYKVPLSLCLRGGQKRDISGGIAEVCCKWGCTRKEIGALC</sequence>
<evidence type="ECO:0000256" key="8">
    <source>
        <dbReference type="SAM" id="SignalP"/>
    </source>
</evidence>
<dbReference type="InterPro" id="IPR036438">
    <property type="entry name" value="Insulin-like_sf"/>
</dbReference>
<evidence type="ECO:0000256" key="4">
    <source>
        <dbReference type="ARBA" id="ARBA00022525"/>
    </source>
</evidence>
<keyword evidence="6" id="KW-1015">Disulfide bond</keyword>
<comment type="subunit">
    <text evidence="3">Heterodimer of a B chain and an A chain linked by two disulfide bonds.</text>
</comment>
<dbReference type="GO" id="GO:0005576">
    <property type="term" value="C:extracellular region"/>
    <property type="evidence" value="ECO:0007669"/>
    <property type="project" value="UniProtKB-SubCell"/>
</dbReference>
<dbReference type="SUPFAM" id="SSF56994">
    <property type="entry name" value="Insulin-like"/>
    <property type="match status" value="1"/>
</dbReference>
<feature type="chain" id="PRO_5034659222" description="Insulin-like domain-containing protein" evidence="8">
    <location>
        <begin position="24"/>
        <end position="128"/>
    </location>
</feature>
<dbReference type="PANTHER" id="PTHR20968:SF4">
    <property type="entry name" value="RELAXIN 3"/>
    <property type="match status" value="1"/>
</dbReference>
<feature type="signal peptide" evidence="8">
    <location>
        <begin position="1"/>
        <end position="23"/>
    </location>
</feature>
<dbReference type="GO" id="GO:0001664">
    <property type="term" value="F:G protein-coupled receptor binding"/>
    <property type="evidence" value="ECO:0007669"/>
    <property type="project" value="TreeGrafter"/>
</dbReference>
<dbReference type="InterPro" id="IPR051777">
    <property type="entry name" value="Insulin-like_neuro_ligands"/>
</dbReference>
<dbReference type="InterPro" id="IPR016179">
    <property type="entry name" value="Insulin-like"/>
</dbReference>
<keyword evidence="11" id="KW-1185">Reference proteome</keyword>
<protein>
    <recommendedName>
        <fullName evidence="9">Insulin-like domain-containing protein</fullName>
    </recommendedName>
</protein>
<dbReference type="GO" id="GO:0005179">
    <property type="term" value="F:hormone activity"/>
    <property type="evidence" value="ECO:0007669"/>
    <property type="project" value="UniProtKB-KW"/>
</dbReference>
<accession>A0A8D2L6I6</accession>
<keyword evidence="4 7" id="KW-0964">Secreted</keyword>
<name>A0A8D2L6I6_VARKO</name>
<keyword evidence="5" id="KW-0372">Hormone</keyword>
<evidence type="ECO:0000256" key="7">
    <source>
        <dbReference type="RuleBase" id="RU000406"/>
    </source>
</evidence>
<dbReference type="InterPro" id="IPR022352">
    <property type="entry name" value="Ins/IGF/rlx"/>
</dbReference>
<dbReference type="Proteomes" id="UP000694545">
    <property type="component" value="Unplaced"/>
</dbReference>
<proteinExistence type="inferred from homology"/>
<dbReference type="CDD" id="cd04365">
    <property type="entry name" value="IlGF_relaxin_like"/>
    <property type="match status" value="1"/>
</dbReference>
<evidence type="ECO:0000259" key="9">
    <source>
        <dbReference type="SMART" id="SM00078"/>
    </source>
</evidence>
<dbReference type="PROSITE" id="PS00262">
    <property type="entry name" value="INSULIN"/>
    <property type="match status" value="1"/>
</dbReference>
<dbReference type="OMA" id="WGCSKRE"/>
<dbReference type="PRINTS" id="PR00276">
    <property type="entry name" value="INSULINFAMLY"/>
</dbReference>
<reference evidence="10" key="1">
    <citation type="submission" date="2025-08" db="UniProtKB">
        <authorList>
            <consortium name="Ensembl"/>
        </authorList>
    </citation>
    <scope>IDENTIFICATION</scope>
</reference>
<evidence type="ECO:0000256" key="5">
    <source>
        <dbReference type="ARBA" id="ARBA00022702"/>
    </source>
</evidence>